<evidence type="ECO:0000256" key="3">
    <source>
        <dbReference type="ARBA" id="ARBA00022618"/>
    </source>
</evidence>
<dbReference type="InterPro" id="IPR036277">
    <property type="entry name" value="SMC_hinge_sf"/>
</dbReference>
<dbReference type="STRING" id="45354.A0A1L0C1V7"/>
<evidence type="ECO:0000259" key="10">
    <source>
        <dbReference type="SMART" id="SM00968"/>
    </source>
</evidence>
<dbReference type="PANTHER" id="PTHR43977">
    <property type="entry name" value="STRUCTURAL MAINTENANCE OF CHROMOSOMES PROTEIN 3"/>
    <property type="match status" value="1"/>
</dbReference>
<feature type="coiled-coil region" evidence="9">
    <location>
        <begin position="853"/>
        <end position="912"/>
    </location>
</feature>
<gene>
    <name evidence="11" type="ORF">SAMEA4029010_CIC11G00000001245</name>
</gene>
<evidence type="ECO:0000256" key="4">
    <source>
        <dbReference type="ARBA" id="ARBA00022776"/>
    </source>
</evidence>
<feature type="coiled-coil region" evidence="9">
    <location>
        <begin position="396"/>
        <end position="470"/>
    </location>
</feature>
<evidence type="ECO:0000256" key="6">
    <source>
        <dbReference type="ARBA" id="ARBA00023242"/>
    </source>
</evidence>
<dbReference type="SMART" id="SM00968">
    <property type="entry name" value="SMC_hinge"/>
    <property type="match status" value="1"/>
</dbReference>
<keyword evidence="5 9" id="KW-0175">Coiled coil</keyword>
<dbReference type="GO" id="GO:0005634">
    <property type="term" value="C:nucleus"/>
    <property type="evidence" value="ECO:0007669"/>
    <property type="project" value="UniProtKB-SubCell"/>
</dbReference>
<dbReference type="Gene3D" id="1.10.287.1490">
    <property type="match status" value="1"/>
</dbReference>
<dbReference type="InterPro" id="IPR024704">
    <property type="entry name" value="SMC"/>
</dbReference>
<comment type="similarity">
    <text evidence="2">Belongs to the SMC family. SMC3 subfamily.</text>
</comment>
<evidence type="ECO:0000256" key="7">
    <source>
        <dbReference type="ARBA" id="ARBA00023306"/>
    </source>
</evidence>
<dbReference type="SUPFAM" id="SSF75553">
    <property type="entry name" value="Smc hinge domain"/>
    <property type="match status" value="1"/>
</dbReference>
<dbReference type="GO" id="GO:0005694">
    <property type="term" value="C:chromosome"/>
    <property type="evidence" value="ECO:0007669"/>
    <property type="project" value="InterPro"/>
</dbReference>
<evidence type="ECO:0000256" key="1">
    <source>
        <dbReference type="ARBA" id="ARBA00004123"/>
    </source>
</evidence>
<keyword evidence="7" id="KW-0131">Cell cycle</keyword>
<feature type="coiled-coil region" evidence="9">
    <location>
        <begin position="685"/>
        <end position="723"/>
    </location>
</feature>
<keyword evidence="3" id="KW-0132">Cell division</keyword>
<accession>A0A1L0C1V7</accession>
<dbReference type="InterPro" id="IPR041741">
    <property type="entry name" value="SMC3_ABC_euk"/>
</dbReference>
<sequence>MHIKKIVIQGFKTYKNTTVIDDLSPNLNVMVGRNGSGKSNFFAAIRFVLSDAYTHMTREERQGLIHEGSGTVMSAYVEIVFDNTDRRFPLQKDDISIRRTIGLKKDDYSMDGKSATRSDIMNLLESAGFSRLNPYYIVPQGKITSLTNSKDSERLALLKEVSGAKVFEAKLKESTKEMTNSNYKMERIDEAMEKLEEKLADLMIESKDLKQFQQLEKNKKVFEFNLFDRELASLSSQIEANEEEYESMKNSSLKDIQDLEKRELASQKLQAEIDELLTALRVASLESEQSETDKNRLAQSMAEKESLVRDLEATLTSAHENAEEQSSKKMALTKALEERSARISEELKPELQKLLAQESTLKSKISELTTRQRLLYAKQSRFLKFLSKKQRDKWLKDEIKNVTKDLESRQELLESNIIARKNFEEELIECENRLQDLKSSLDGEDQHRKIQQYEENIETAKRKVMELSEERKILWRDEIRYRSLYDSAELELSDANHKVSRSMDRELARGLQSVRDISERLNLQDSVYGPLADLFTFSDKYKTAVEVVAGNSLFHVVVDTDETALLLMKELFRVKGGRVTFMPLNRINLSSVSYPDQDAHDYIPLVKKIKHSEDVTKAIQLVFGKTIVCKDLHQGSELARSHNLNAITLDGDRATTKGVLIGGFRDYKNSRLDALKVQSKKKREMAKLINDLQECSKKLQKVNDELTTENADLDEKLRELEKFRASLEPLNLEYSHLLNKKFNLGKNLAQVSSTCEALENNIANLKAKITQHEDEITTEFTQSLSNAETLEIDELMEQITTLEDDLNEVVSKSAALDTTITALENECSTYETQIKNIDIGGEVSFAKSRDVEFQLLQGELKTLSQSMTKLEKRCKENSSSEKKISTKLAKLHADLQKANEEQERAVKLLEKVGKSAEKILSRKAILDSRREEVQEKVRELGVLPEEAFQQTQFEATSLDELLEKLNVINNDLKKYSHINKKAMEQYNTFTKEREDLVSRKEELERSKESIDNLMISLEHQKDSAIKKSFQEVSKSFKEVFEKLVPNGVGELVMNSKENGSDSESIDNYVGVSIQVSFNSKEDEQQRIEQLSGGQKSLCAIALILAIQKCDPAPFYLFDEIDANLDAQYRTAVASILQGLAKNAQFICTTFRPEMLQVANVFYGVLFSNKVSTVLEIVQDEALAFVEGQR</sequence>
<feature type="coiled-coil region" evidence="9">
    <location>
        <begin position="958"/>
        <end position="1020"/>
    </location>
</feature>
<dbReference type="InterPro" id="IPR003395">
    <property type="entry name" value="RecF/RecN/SMC_N"/>
</dbReference>
<organism evidence="11 12">
    <name type="scientific">Sungouiella intermedia</name>
    <dbReference type="NCBI Taxonomy" id="45354"/>
    <lineage>
        <taxon>Eukaryota</taxon>
        <taxon>Fungi</taxon>
        <taxon>Dikarya</taxon>
        <taxon>Ascomycota</taxon>
        <taxon>Saccharomycotina</taxon>
        <taxon>Pichiomycetes</taxon>
        <taxon>Metschnikowiaceae</taxon>
        <taxon>Sungouiella</taxon>
    </lineage>
</organism>
<dbReference type="GO" id="GO:0005524">
    <property type="term" value="F:ATP binding"/>
    <property type="evidence" value="ECO:0007669"/>
    <property type="project" value="InterPro"/>
</dbReference>
<dbReference type="PIRSF" id="PIRSF005719">
    <property type="entry name" value="SMC"/>
    <property type="match status" value="1"/>
</dbReference>
<feature type="coiled-coil region" evidence="9">
    <location>
        <begin position="178"/>
        <end position="371"/>
    </location>
</feature>
<protein>
    <recommendedName>
        <fullName evidence="8">Structural maintenance of chromosomes protein</fullName>
    </recommendedName>
</protein>
<dbReference type="Gene3D" id="3.30.70.1620">
    <property type="match status" value="1"/>
</dbReference>
<dbReference type="InterPro" id="IPR027417">
    <property type="entry name" value="P-loop_NTPase"/>
</dbReference>
<dbReference type="GO" id="GO:0051276">
    <property type="term" value="P:chromosome organization"/>
    <property type="evidence" value="ECO:0007669"/>
    <property type="project" value="InterPro"/>
</dbReference>
<evidence type="ECO:0000256" key="2">
    <source>
        <dbReference type="ARBA" id="ARBA00005917"/>
    </source>
</evidence>
<keyword evidence="4" id="KW-0498">Mitosis</keyword>
<dbReference type="SUPFAM" id="SSF52540">
    <property type="entry name" value="P-loop containing nucleoside triphosphate hydrolases"/>
    <property type="match status" value="1"/>
</dbReference>
<feature type="domain" description="SMC hinge" evidence="10">
    <location>
        <begin position="525"/>
        <end position="639"/>
    </location>
</feature>
<evidence type="ECO:0000313" key="12">
    <source>
        <dbReference type="Proteomes" id="UP000182334"/>
    </source>
</evidence>
<proteinExistence type="inferred from homology"/>
<evidence type="ECO:0000313" key="11">
    <source>
        <dbReference type="EMBL" id="SGZ57577.1"/>
    </source>
</evidence>
<dbReference type="CDD" id="cd03272">
    <property type="entry name" value="ABC_SMC3_euk"/>
    <property type="match status" value="1"/>
</dbReference>
<dbReference type="FunFam" id="3.40.50.300:FF:000370">
    <property type="entry name" value="Structural maintenance of chromosomes 3"/>
    <property type="match status" value="1"/>
</dbReference>
<dbReference type="Gene3D" id="3.40.50.300">
    <property type="entry name" value="P-loop containing nucleotide triphosphate hydrolases"/>
    <property type="match status" value="2"/>
</dbReference>
<evidence type="ECO:0000256" key="9">
    <source>
        <dbReference type="SAM" id="Coils"/>
    </source>
</evidence>
<dbReference type="SUPFAM" id="SSF57997">
    <property type="entry name" value="Tropomyosin"/>
    <property type="match status" value="1"/>
</dbReference>
<dbReference type="OrthoDB" id="431497at2759"/>
<keyword evidence="12" id="KW-1185">Reference proteome</keyword>
<dbReference type="Pfam" id="PF06470">
    <property type="entry name" value="SMC_hinge"/>
    <property type="match status" value="1"/>
</dbReference>
<comment type="subcellular location">
    <subcellularLocation>
        <location evidence="1 8">Nucleus</location>
    </subcellularLocation>
</comment>
<dbReference type="Proteomes" id="UP000182334">
    <property type="component" value="Chromosome VI"/>
</dbReference>
<dbReference type="Pfam" id="PF02463">
    <property type="entry name" value="SMC_N"/>
    <property type="match status" value="1"/>
</dbReference>
<dbReference type="EMBL" id="LT635761">
    <property type="protein sequence ID" value="SGZ57577.1"/>
    <property type="molecule type" value="Genomic_DNA"/>
</dbReference>
<dbReference type="GO" id="GO:0051301">
    <property type="term" value="P:cell division"/>
    <property type="evidence" value="ECO:0007669"/>
    <property type="project" value="UniProtKB-KW"/>
</dbReference>
<keyword evidence="6 8" id="KW-0539">Nucleus</keyword>
<feature type="coiled-coil region" evidence="9">
    <location>
        <begin position="748"/>
        <end position="812"/>
    </location>
</feature>
<evidence type="ECO:0000256" key="5">
    <source>
        <dbReference type="ARBA" id="ARBA00023054"/>
    </source>
</evidence>
<dbReference type="Gene3D" id="1.20.1060.20">
    <property type="match status" value="1"/>
</dbReference>
<evidence type="ECO:0000256" key="8">
    <source>
        <dbReference type="PIRNR" id="PIRNR005719"/>
    </source>
</evidence>
<dbReference type="FunFam" id="3.40.50.300:FF:000424">
    <property type="entry name" value="Structural maintenance of chromosomes 3"/>
    <property type="match status" value="1"/>
</dbReference>
<name>A0A1L0C1V7_9ASCO</name>
<dbReference type="GO" id="GO:0007059">
    <property type="term" value="P:chromosome segregation"/>
    <property type="evidence" value="ECO:0007669"/>
    <property type="project" value="UniProtKB-ARBA"/>
</dbReference>
<reference evidence="11 12" key="1">
    <citation type="submission" date="2016-10" db="EMBL/GenBank/DDBJ databases">
        <authorList>
            <person name="de Groot N.N."/>
        </authorList>
    </citation>
    <scope>NUCLEOTIDE SEQUENCE [LARGE SCALE GENOMIC DNA]</scope>
    <source>
        <strain evidence="11 12">CBS 141442</strain>
    </source>
</reference>
<dbReference type="GO" id="GO:0016887">
    <property type="term" value="F:ATP hydrolysis activity"/>
    <property type="evidence" value="ECO:0007669"/>
    <property type="project" value="InterPro"/>
</dbReference>
<dbReference type="AlphaFoldDB" id="A0A1L0C1V7"/>
<dbReference type="InterPro" id="IPR010935">
    <property type="entry name" value="SMC_hinge"/>
</dbReference>